<evidence type="ECO:0000313" key="1">
    <source>
        <dbReference type="EMBL" id="SFO82743.1"/>
    </source>
</evidence>
<reference evidence="1 2" key="1">
    <citation type="submission" date="2016-10" db="EMBL/GenBank/DDBJ databases">
        <authorList>
            <person name="de Groot N.N."/>
        </authorList>
    </citation>
    <scope>NUCLEOTIDE SEQUENCE [LARGE SCALE GENOMIC DNA]</scope>
    <source>
        <strain evidence="1 2">CGMCC 1.9157</strain>
    </source>
</reference>
<dbReference type="AlphaFoldDB" id="A0A1I5KDB9"/>
<sequence length="198" mass="22922">MQVTFNGNLFPERFNCQILYPTEIAKYFLKEKQYDDVEEICYYALLDHMGHPRMRRELFNYAFHSSILGKSEISSFLKKCAKVVSQYHPCELVRGICLDQIEISDIPTDDFPLLSFDYQKLFGDSMGGGYLSEDKKIHGIPSNNEESWTFSNRLLSFSDETGTKTSIYNKKLSLNGSTYYAGYFVETCICHILKKTEQ</sequence>
<dbReference type="RefSeq" id="WP_090074987.1">
    <property type="nucleotide sequence ID" value="NZ_FOVR01000013.1"/>
</dbReference>
<organism evidence="1 2">
    <name type="scientific">Cohaesibacter marisflavi</name>
    <dbReference type="NCBI Taxonomy" id="655353"/>
    <lineage>
        <taxon>Bacteria</taxon>
        <taxon>Pseudomonadati</taxon>
        <taxon>Pseudomonadota</taxon>
        <taxon>Alphaproteobacteria</taxon>
        <taxon>Hyphomicrobiales</taxon>
        <taxon>Cohaesibacteraceae</taxon>
    </lineage>
</organism>
<accession>A0A1I5KDB9</accession>
<dbReference type="EMBL" id="FOVR01000013">
    <property type="protein sequence ID" value="SFO82743.1"/>
    <property type="molecule type" value="Genomic_DNA"/>
</dbReference>
<evidence type="ECO:0000313" key="2">
    <source>
        <dbReference type="Proteomes" id="UP000199236"/>
    </source>
</evidence>
<dbReference type="Proteomes" id="UP000199236">
    <property type="component" value="Unassembled WGS sequence"/>
</dbReference>
<dbReference type="STRING" id="655353.SAMN04488056_113135"/>
<keyword evidence="2" id="KW-1185">Reference proteome</keyword>
<name>A0A1I5KDB9_9HYPH</name>
<protein>
    <submittedName>
        <fullName evidence="1">Uncharacterized protein</fullName>
    </submittedName>
</protein>
<proteinExistence type="predicted"/>
<gene>
    <name evidence="1" type="ORF">SAMN04488056_113135</name>
</gene>